<proteinExistence type="predicted"/>
<organism evidence="1 2">
    <name type="scientific">Aphis craccivora</name>
    <name type="common">Cowpea aphid</name>
    <dbReference type="NCBI Taxonomy" id="307492"/>
    <lineage>
        <taxon>Eukaryota</taxon>
        <taxon>Metazoa</taxon>
        <taxon>Ecdysozoa</taxon>
        <taxon>Arthropoda</taxon>
        <taxon>Hexapoda</taxon>
        <taxon>Insecta</taxon>
        <taxon>Pterygota</taxon>
        <taxon>Neoptera</taxon>
        <taxon>Paraneoptera</taxon>
        <taxon>Hemiptera</taxon>
        <taxon>Sternorrhyncha</taxon>
        <taxon>Aphidomorpha</taxon>
        <taxon>Aphidoidea</taxon>
        <taxon>Aphididae</taxon>
        <taxon>Aphidini</taxon>
        <taxon>Aphis</taxon>
        <taxon>Aphis</taxon>
    </lineage>
</organism>
<protein>
    <recommendedName>
        <fullName evidence="3">MICOS complex subunit MIC19</fullName>
    </recommendedName>
</protein>
<reference evidence="1 2" key="1">
    <citation type="submission" date="2019-08" db="EMBL/GenBank/DDBJ databases">
        <title>Whole genome of Aphis craccivora.</title>
        <authorList>
            <person name="Voronova N.V."/>
            <person name="Shulinski R.S."/>
            <person name="Bandarenka Y.V."/>
            <person name="Zhorov D.G."/>
            <person name="Warner D."/>
        </authorList>
    </citation>
    <scope>NUCLEOTIDE SEQUENCE [LARGE SCALE GENOMIC DNA]</scope>
    <source>
        <strain evidence="1">180601</strain>
        <tissue evidence="1">Whole Body</tissue>
    </source>
</reference>
<evidence type="ECO:0000313" key="2">
    <source>
        <dbReference type="Proteomes" id="UP000478052"/>
    </source>
</evidence>
<dbReference type="Proteomes" id="UP000478052">
    <property type="component" value="Unassembled WGS sequence"/>
</dbReference>
<gene>
    <name evidence="1" type="ORF">FWK35_00003148</name>
</gene>
<comment type="caution">
    <text evidence="1">The sequence shown here is derived from an EMBL/GenBank/DDBJ whole genome shotgun (WGS) entry which is preliminary data.</text>
</comment>
<evidence type="ECO:0000313" key="1">
    <source>
        <dbReference type="EMBL" id="KAF0768743.1"/>
    </source>
</evidence>
<dbReference type="OrthoDB" id="70030at2759"/>
<accession>A0A6G0ZDF3</accession>
<dbReference type="EMBL" id="VUJU01000710">
    <property type="protein sequence ID" value="KAF0768743.1"/>
    <property type="molecule type" value="Genomic_DNA"/>
</dbReference>
<evidence type="ECO:0008006" key="3">
    <source>
        <dbReference type="Google" id="ProtNLM"/>
    </source>
</evidence>
<dbReference type="AlphaFoldDB" id="A0A6G0ZDF3"/>
<sequence>MGGSSSTPRTLEIENPNVITLSDKVVERLRGQEQVTPVDQGSHILQTYVQPSSLQIQKVVQQELEANDKRWEQRFQHVNTSQKALSRNVEIEYKKTYENVMKLLPIIKDGVLSEATIEKENVLLDCLTNNKGTPLNCTDAVKDYQKVLFQSSSQKL</sequence>
<keyword evidence="2" id="KW-1185">Reference proteome</keyword>
<name>A0A6G0ZDF3_APHCR</name>